<organism evidence="1 2">
    <name type="scientific">Pseudomonas chlororaphis</name>
    <dbReference type="NCBI Taxonomy" id="587753"/>
    <lineage>
        <taxon>Bacteria</taxon>
        <taxon>Pseudomonadati</taxon>
        <taxon>Pseudomonadota</taxon>
        <taxon>Gammaproteobacteria</taxon>
        <taxon>Pseudomonadales</taxon>
        <taxon>Pseudomonadaceae</taxon>
        <taxon>Pseudomonas</taxon>
    </lineage>
</organism>
<sequence>MESFSHLLNRVTSAKYKGELSVLGILVANKKSVLASG</sequence>
<proteinExistence type="predicted"/>
<evidence type="ECO:0000313" key="1">
    <source>
        <dbReference type="EMBL" id="AZE48355.1"/>
    </source>
</evidence>
<protein>
    <submittedName>
        <fullName evidence="1">Uncharacterized protein</fullName>
    </submittedName>
</protein>
<gene>
    <name evidence="1" type="ORF">C4K04_2683</name>
</gene>
<dbReference type="AlphaFoldDB" id="A0A3G7TMM0"/>
<dbReference type="Proteomes" id="UP000268048">
    <property type="component" value="Chromosome"/>
</dbReference>
<dbReference type="EMBL" id="CP027753">
    <property type="protein sequence ID" value="AZE48355.1"/>
    <property type="molecule type" value="Genomic_DNA"/>
</dbReference>
<accession>A0A3G7TMM0</accession>
<evidence type="ECO:0000313" key="2">
    <source>
        <dbReference type="Proteomes" id="UP000268048"/>
    </source>
</evidence>
<name>A0A3G7TMM0_9PSED</name>
<reference evidence="1 2" key="1">
    <citation type="submission" date="2018-03" db="EMBL/GenBank/DDBJ databases">
        <title>Diversity of phytobeneficial traits revealed by whole-genome analysis of worldwide-isolated phenazine-producing Pseudomonas spp.</title>
        <authorList>
            <person name="Biessy A."/>
            <person name="Novinscak A."/>
            <person name="Blom J."/>
            <person name="Leger G."/>
            <person name="Thomashow L.S."/>
            <person name="Cazorla F.M."/>
            <person name="Josic D."/>
            <person name="Filion M."/>
        </authorList>
    </citation>
    <scope>NUCLEOTIDE SEQUENCE [LARGE SCALE GENOMIC DNA]</scope>
    <source>
        <strain evidence="1 2">B25</strain>
    </source>
</reference>